<dbReference type="AlphaFoldDB" id="A0AAD1TDC1"/>
<feature type="compositionally biased region" description="Acidic residues" evidence="10">
    <location>
        <begin position="300"/>
        <end position="317"/>
    </location>
</feature>
<comment type="function">
    <text evidence="1">Directs RNA polymerase II nuclear import.</text>
</comment>
<evidence type="ECO:0000313" key="12">
    <source>
        <dbReference type="EMBL" id="CAH2324573.1"/>
    </source>
</evidence>
<evidence type="ECO:0000313" key="13">
    <source>
        <dbReference type="Proteomes" id="UP001295444"/>
    </source>
</evidence>
<proteinExistence type="inferred from homology"/>
<reference evidence="12" key="1">
    <citation type="submission" date="2022-03" db="EMBL/GenBank/DDBJ databases">
        <authorList>
            <person name="Alioto T."/>
            <person name="Alioto T."/>
            <person name="Gomez Garrido J."/>
        </authorList>
    </citation>
    <scope>NUCLEOTIDE SEQUENCE</scope>
</reference>
<evidence type="ECO:0000256" key="6">
    <source>
        <dbReference type="ARBA" id="ARBA00022448"/>
    </source>
</evidence>
<keyword evidence="6" id="KW-0813">Transport</keyword>
<evidence type="ECO:0000256" key="10">
    <source>
        <dbReference type="SAM" id="MobiDB-lite"/>
    </source>
</evidence>
<keyword evidence="8" id="KW-0653">Protein transport</keyword>
<evidence type="ECO:0000256" key="9">
    <source>
        <dbReference type="ARBA" id="ARBA00023242"/>
    </source>
</evidence>
<evidence type="ECO:0000256" key="5">
    <source>
        <dbReference type="ARBA" id="ARBA00017036"/>
    </source>
</evidence>
<feature type="compositionally biased region" description="Polar residues" evidence="10">
    <location>
        <begin position="182"/>
        <end position="196"/>
    </location>
</feature>
<dbReference type="GO" id="GO:0005634">
    <property type="term" value="C:nucleus"/>
    <property type="evidence" value="ECO:0007669"/>
    <property type="project" value="UniProtKB-SubCell"/>
</dbReference>
<sequence>MPTGWRLTSSHHAPLRKAHVPTFLCHTQDGHACLPAPPASLRDVIPPRRSALRVAMEASVLRVKRKRGADPAEALVISCKRLRAEQEEAAAAEPGPVVTTQVFRLAATVSSQNEPLQKYINEALSRDRACQALHPSSGSKQRIHEELRTWKHVKRQNSRYRVVSSLRPTLTEAEVFSDESDQPTSPDSPLLSTQTSTEASVCATGHTETNGNFQLFDMVQEEPETASEELKQDSDPETIICNSMRMIREKLTVSDQGLEHRENNEEFVYDIYYAEASPHNWIQDILSVQPYTQEQELVADDIEPEEIYEDEDDENEESNWRNDYPDEEDSDQEERYQGYYEESEEENDGWSAYRRKNKLSFLEGDDDGEDTD</sequence>
<comment type="similarity">
    <text evidence="4">Belongs to the IWR1/SLC7A6OS family.</text>
</comment>
<gene>
    <name evidence="12" type="ORF">PECUL_23A022968</name>
</gene>
<evidence type="ECO:0000256" key="2">
    <source>
        <dbReference type="ARBA" id="ARBA00004123"/>
    </source>
</evidence>
<dbReference type="EMBL" id="OW240923">
    <property type="protein sequence ID" value="CAH2324573.1"/>
    <property type="molecule type" value="Genomic_DNA"/>
</dbReference>
<dbReference type="Proteomes" id="UP001295444">
    <property type="component" value="Chromosome 12"/>
</dbReference>
<keyword evidence="9" id="KW-0539">Nucleus</keyword>
<dbReference type="Pfam" id="PF08574">
    <property type="entry name" value="Iwr1"/>
    <property type="match status" value="1"/>
</dbReference>
<dbReference type="PANTHER" id="PTHR31196">
    <property type="entry name" value="RNA POLYMERASE II NUCLEAR LOCALIZATION PROTEIN SLC7A6OS-RELATED"/>
    <property type="match status" value="1"/>
</dbReference>
<evidence type="ECO:0000256" key="1">
    <source>
        <dbReference type="ARBA" id="ARBA00003202"/>
    </source>
</evidence>
<dbReference type="GO" id="GO:0032502">
    <property type="term" value="P:developmental process"/>
    <property type="evidence" value="ECO:0007669"/>
    <property type="project" value="TreeGrafter"/>
</dbReference>
<evidence type="ECO:0000256" key="8">
    <source>
        <dbReference type="ARBA" id="ARBA00022927"/>
    </source>
</evidence>
<keyword evidence="13" id="KW-1185">Reference proteome</keyword>
<dbReference type="PANTHER" id="PTHR31196:SF2">
    <property type="entry name" value="RNA POLYMERASE II NUCLEAR LOCALIZATION PROTEIN SLC7A6OS-RELATED"/>
    <property type="match status" value="1"/>
</dbReference>
<name>A0AAD1TDC1_PELCU</name>
<comment type="subcellular location">
    <subcellularLocation>
        <location evidence="3">Cytoplasm</location>
    </subcellularLocation>
    <subcellularLocation>
        <location evidence="2">Nucleus</location>
    </subcellularLocation>
</comment>
<dbReference type="InterPro" id="IPR013883">
    <property type="entry name" value="TF_Iwr1_dom"/>
</dbReference>
<protein>
    <recommendedName>
        <fullName evidence="5">Probable RNA polymerase II nuclear localization protein SLC7A6OS</fullName>
    </recommendedName>
</protein>
<dbReference type="GO" id="GO:0005737">
    <property type="term" value="C:cytoplasm"/>
    <property type="evidence" value="ECO:0007669"/>
    <property type="project" value="UniProtKB-SubCell"/>
</dbReference>
<dbReference type="GO" id="GO:0015031">
    <property type="term" value="P:protein transport"/>
    <property type="evidence" value="ECO:0007669"/>
    <property type="project" value="UniProtKB-KW"/>
</dbReference>
<dbReference type="InterPro" id="IPR040218">
    <property type="entry name" value="SLC7A6OS"/>
</dbReference>
<evidence type="ECO:0000259" key="11">
    <source>
        <dbReference type="Pfam" id="PF08574"/>
    </source>
</evidence>
<feature type="region of interest" description="Disordered" evidence="10">
    <location>
        <begin position="300"/>
        <end position="353"/>
    </location>
</feature>
<evidence type="ECO:0000256" key="3">
    <source>
        <dbReference type="ARBA" id="ARBA00004496"/>
    </source>
</evidence>
<evidence type="ECO:0000256" key="4">
    <source>
        <dbReference type="ARBA" id="ARBA00010218"/>
    </source>
</evidence>
<feature type="domain" description="Transcription factor Iwr1" evidence="11">
    <location>
        <begin position="265"/>
        <end position="328"/>
    </location>
</feature>
<evidence type="ECO:0000256" key="7">
    <source>
        <dbReference type="ARBA" id="ARBA00022490"/>
    </source>
</evidence>
<keyword evidence="7" id="KW-0963">Cytoplasm</keyword>
<organism evidence="12 13">
    <name type="scientific">Pelobates cultripes</name>
    <name type="common">Western spadefoot toad</name>
    <dbReference type="NCBI Taxonomy" id="61616"/>
    <lineage>
        <taxon>Eukaryota</taxon>
        <taxon>Metazoa</taxon>
        <taxon>Chordata</taxon>
        <taxon>Craniata</taxon>
        <taxon>Vertebrata</taxon>
        <taxon>Euteleostomi</taxon>
        <taxon>Amphibia</taxon>
        <taxon>Batrachia</taxon>
        <taxon>Anura</taxon>
        <taxon>Pelobatoidea</taxon>
        <taxon>Pelobatidae</taxon>
        <taxon>Pelobates</taxon>
    </lineage>
</organism>
<accession>A0AAD1TDC1</accession>
<feature type="region of interest" description="Disordered" evidence="10">
    <location>
        <begin position="173"/>
        <end position="196"/>
    </location>
</feature>